<reference evidence="3" key="1">
    <citation type="submission" date="2021-06" db="EMBL/GenBank/DDBJ databases">
        <authorList>
            <person name="Kallberg Y."/>
            <person name="Tangrot J."/>
            <person name="Rosling A."/>
        </authorList>
    </citation>
    <scope>NUCLEOTIDE SEQUENCE</scope>
    <source>
        <strain evidence="3">MA453B</strain>
    </source>
</reference>
<dbReference type="GO" id="GO:0000775">
    <property type="term" value="C:chromosome, centromeric region"/>
    <property type="evidence" value="ECO:0007669"/>
    <property type="project" value="TreeGrafter"/>
</dbReference>
<organism evidence="3 4">
    <name type="scientific">Dentiscutata erythropus</name>
    <dbReference type="NCBI Taxonomy" id="1348616"/>
    <lineage>
        <taxon>Eukaryota</taxon>
        <taxon>Fungi</taxon>
        <taxon>Fungi incertae sedis</taxon>
        <taxon>Mucoromycota</taxon>
        <taxon>Glomeromycotina</taxon>
        <taxon>Glomeromycetes</taxon>
        <taxon>Diversisporales</taxon>
        <taxon>Gigasporaceae</taxon>
        <taxon>Dentiscutata</taxon>
    </lineage>
</organism>
<dbReference type="InterPro" id="IPR039110">
    <property type="entry name" value="KNL2-like"/>
</dbReference>
<dbReference type="Pfam" id="PF09133">
    <property type="entry name" value="SANTA"/>
    <property type="match status" value="1"/>
</dbReference>
<dbReference type="PANTHER" id="PTHR16124">
    <property type="entry name" value="MIS18-BINDING PROTEIN 1"/>
    <property type="match status" value="1"/>
</dbReference>
<dbReference type="AlphaFoldDB" id="A0A9N8WFY5"/>
<evidence type="ECO:0000256" key="1">
    <source>
        <dbReference type="SAM" id="MobiDB-lite"/>
    </source>
</evidence>
<proteinExistence type="predicted"/>
<dbReference type="OrthoDB" id="2408729at2759"/>
<evidence type="ECO:0000313" key="3">
    <source>
        <dbReference type="EMBL" id="CAG8484377.1"/>
    </source>
</evidence>
<name>A0A9N8WFY5_9GLOM</name>
<dbReference type="Proteomes" id="UP000789405">
    <property type="component" value="Unassembled WGS sequence"/>
</dbReference>
<feature type="region of interest" description="Disordered" evidence="1">
    <location>
        <begin position="303"/>
        <end position="362"/>
    </location>
</feature>
<dbReference type="EMBL" id="CAJVPY010000631">
    <property type="protein sequence ID" value="CAG8484377.1"/>
    <property type="molecule type" value="Genomic_DNA"/>
</dbReference>
<protein>
    <submittedName>
        <fullName evidence="3">58_t:CDS:1</fullName>
    </submittedName>
</protein>
<dbReference type="InterPro" id="IPR015216">
    <property type="entry name" value="SANTA"/>
</dbReference>
<evidence type="ECO:0000313" key="4">
    <source>
        <dbReference type="Proteomes" id="UP000789405"/>
    </source>
</evidence>
<dbReference type="PANTHER" id="PTHR16124:SF3">
    <property type="entry name" value="MIS18-BINDING PROTEIN 1"/>
    <property type="match status" value="1"/>
</dbReference>
<sequence length="401" mass="46054">MVEEQKQLFDAIFDSDENERAFRSPMPCHVLNSNYNRTPFPLHTGGVVAGSAFSTPTFGAFPSQVQREVANRFPPFSGISTQDLMHYNSNILSSPNMEYSPFFFTRPLPRRPDGSPLEFYGLQPENCSPFSMGTTKSFQTENYTKSPLTENYTKSPLTENYTKSYQTENYENKKNKSYSLSNWYLKCVTLTDNKNLVPPGTEVWIILSGTIKKSGGQNCRWHSTLVIDRIDQNLVKADNNKFYKLEGDISINDMITNGFSQELCDNFHRGFPEDWKEILLNEFKSACFSDLIIPLSEGGYDLTSDEDDEQASTDKSECYSNLSKEDHNSDDNYPIVQRQNDFNKNNGKRQLDRKDETTTKSDAVTITSSGRRIRRPGSWWQLIEIYSCLQIYRKVIINMPY</sequence>
<feature type="compositionally biased region" description="Basic and acidic residues" evidence="1">
    <location>
        <begin position="349"/>
        <end position="359"/>
    </location>
</feature>
<keyword evidence="4" id="KW-1185">Reference proteome</keyword>
<comment type="caution">
    <text evidence="3">The sequence shown here is derived from an EMBL/GenBank/DDBJ whole genome shotgun (WGS) entry which is preliminary data.</text>
</comment>
<gene>
    <name evidence="3" type="ORF">DERYTH_LOCUS2088</name>
</gene>
<accession>A0A9N8WFY5</accession>
<feature type="compositionally biased region" description="Basic and acidic residues" evidence="1">
    <location>
        <begin position="312"/>
        <end position="330"/>
    </location>
</feature>
<evidence type="ECO:0000259" key="2">
    <source>
        <dbReference type="Pfam" id="PF09133"/>
    </source>
</evidence>
<feature type="domain" description="SANTA" evidence="2">
    <location>
        <begin position="180"/>
        <end position="278"/>
    </location>
</feature>